<feature type="domain" description="Integral membrane bound transporter" evidence="6">
    <location>
        <begin position="21"/>
        <end position="146"/>
    </location>
</feature>
<dbReference type="InterPro" id="IPR049453">
    <property type="entry name" value="Memb_transporter_dom"/>
</dbReference>
<accession>A0A2I7N4V9</accession>
<evidence type="ECO:0000259" key="6">
    <source>
        <dbReference type="Pfam" id="PF13515"/>
    </source>
</evidence>
<feature type="transmembrane region" description="Helical" evidence="5">
    <location>
        <begin position="83"/>
        <end position="100"/>
    </location>
</feature>
<gene>
    <name evidence="7" type="ORF">CUN60_04035</name>
</gene>
<keyword evidence="8" id="KW-1185">Reference proteome</keyword>
<feature type="transmembrane region" description="Helical" evidence="5">
    <location>
        <begin position="16"/>
        <end position="44"/>
    </location>
</feature>
<keyword evidence="2 5" id="KW-0812">Transmembrane</keyword>
<reference evidence="8" key="1">
    <citation type="submission" date="2017-11" db="EMBL/GenBank/DDBJ databases">
        <authorList>
            <person name="Chan K.G."/>
            <person name="Lee L.S."/>
        </authorList>
    </citation>
    <scope>NUCLEOTIDE SEQUENCE [LARGE SCALE GENOMIC DNA]</scope>
    <source>
        <strain evidence="8">DSM 100970</strain>
    </source>
</reference>
<evidence type="ECO:0000313" key="8">
    <source>
        <dbReference type="Proteomes" id="UP000236655"/>
    </source>
</evidence>
<name>A0A2I7N4V9_9NEIS</name>
<protein>
    <recommendedName>
        <fullName evidence="6">Integral membrane bound transporter domain-containing protein</fullName>
    </recommendedName>
</protein>
<sequence>MHIKSLKYSRLIHNTLIFTISLFISFYSHIPFAFWVSATVLAIMLPMDSQQIKERISGVFWGSVHGLVLFIPIWLLLDINSGLIFLIIPLSLAAANFFQIHNFSRNIAFLNINLGLFLEYMQYGNYHFSAYFVARFMTIVIGIILAGCGDFFFTHRKNYGLYEFNDAITRLDSIIAKAQLHFNSLNRSTLNKNQELELIMHFNSLNLLTVTIENSFKSAILEQGNQFREKIGKHYQALPMLIRQYKLKLFALGYAIDSHPIFTEHKLKNLLLEVNSGSEQILAQTQKILQAQQ</sequence>
<comment type="subcellular location">
    <subcellularLocation>
        <location evidence="1">Membrane</location>
        <topology evidence="1">Multi-pass membrane protein</topology>
    </subcellularLocation>
</comment>
<evidence type="ECO:0000256" key="2">
    <source>
        <dbReference type="ARBA" id="ARBA00022692"/>
    </source>
</evidence>
<evidence type="ECO:0000256" key="3">
    <source>
        <dbReference type="ARBA" id="ARBA00022989"/>
    </source>
</evidence>
<dbReference type="Proteomes" id="UP000236655">
    <property type="component" value="Chromosome"/>
</dbReference>
<dbReference type="KEGG" id="nba:CUN60_04035"/>
<evidence type="ECO:0000256" key="5">
    <source>
        <dbReference type="SAM" id="Phobius"/>
    </source>
</evidence>
<organism evidence="7 8">
    <name type="scientific">Aquella oligotrophica</name>
    <dbReference type="NCBI Taxonomy" id="2067065"/>
    <lineage>
        <taxon>Bacteria</taxon>
        <taxon>Pseudomonadati</taxon>
        <taxon>Pseudomonadota</taxon>
        <taxon>Betaproteobacteria</taxon>
        <taxon>Neisseriales</taxon>
        <taxon>Neisseriaceae</taxon>
        <taxon>Aquella</taxon>
    </lineage>
</organism>
<evidence type="ECO:0000313" key="7">
    <source>
        <dbReference type="EMBL" id="AUR51492.1"/>
    </source>
</evidence>
<dbReference type="AlphaFoldDB" id="A0A2I7N4V9"/>
<dbReference type="Pfam" id="PF13515">
    <property type="entry name" value="FUSC_2"/>
    <property type="match status" value="1"/>
</dbReference>
<keyword evidence="4 5" id="KW-0472">Membrane</keyword>
<dbReference type="GO" id="GO:0016020">
    <property type="term" value="C:membrane"/>
    <property type="evidence" value="ECO:0007669"/>
    <property type="project" value="UniProtKB-SubCell"/>
</dbReference>
<dbReference type="EMBL" id="CP024847">
    <property type="protein sequence ID" value="AUR51492.1"/>
    <property type="molecule type" value="Genomic_DNA"/>
</dbReference>
<keyword evidence="3 5" id="KW-1133">Transmembrane helix</keyword>
<evidence type="ECO:0000256" key="4">
    <source>
        <dbReference type="ARBA" id="ARBA00023136"/>
    </source>
</evidence>
<feature type="transmembrane region" description="Helical" evidence="5">
    <location>
        <begin position="56"/>
        <end position="77"/>
    </location>
</feature>
<dbReference type="RefSeq" id="WP_102950791.1">
    <property type="nucleotide sequence ID" value="NZ_CP024847.1"/>
</dbReference>
<evidence type="ECO:0000256" key="1">
    <source>
        <dbReference type="ARBA" id="ARBA00004141"/>
    </source>
</evidence>
<proteinExistence type="predicted"/>
<feature type="transmembrane region" description="Helical" evidence="5">
    <location>
        <begin position="129"/>
        <end position="153"/>
    </location>
</feature>